<sequence length="59" mass="6620">MQHLLFGKRLDRRAMCLLQGGMSSESLPCGFYVDDCVTECTIVRCYCELAAGGYYCANR</sequence>
<comment type="caution">
    <text evidence="1">The sequence shown here is derived from an EMBL/GenBank/DDBJ whole genome shotgun (WGS) entry which is preliminary data.</text>
</comment>
<gene>
    <name evidence="1" type="ORF">LX64_00844</name>
</gene>
<accession>A0A327R2S8</accession>
<organism evidence="1 2">
    <name type="scientific">Chitinophaga skermanii</name>
    <dbReference type="NCBI Taxonomy" id="331697"/>
    <lineage>
        <taxon>Bacteria</taxon>
        <taxon>Pseudomonadati</taxon>
        <taxon>Bacteroidota</taxon>
        <taxon>Chitinophagia</taxon>
        <taxon>Chitinophagales</taxon>
        <taxon>Chitinophagaceae</taxon>
        <taxon>Chitinophaga</taxon>
    </lineage>
</organism>
<name>A0A327R2S8_9BACT</name>
<dbReference type="AlphaFoldDB" id="A0A327R2S8"/>
<proteinExistence type="predicted"/>
<dbReference type="Proteomes" id="UP000249547">
    <property type="component" value="Unassembled WGS sequence"/>
</dbReference>
<dbReference type="EMBL" id="QLLL01000002">
    <property type="protein sequence ID" value="RAJ08197.1"/>
    <property type="molecule type" value="Genomic_DNA"/>
</dbReference>
<keyword evidence="2" id="KW-1185">Reference proteome</keyword>
<dbReference type="RefSeq" id="WP_148707188.1">
    <property type="nucleotide sequence ID" value="NZ_QLLL01000002.1"/>
</dbReference>
<evidence type="ECO:0000313" key="2">
    <source>
        <dbReference type="Proteomes" id="UP000249547"/>
    </source>
</evidence>
<reference evidence="1 2" key="1">
    <citation type="submission" date="2018-06" db="EMBL/GenBank/DDBJ databases">
        <title>Genomic Encyclopedia of Archaeal and Bacterial Type Strains, Phase II (KMG-II): from individual species to whole genera.</title>
        <authorList>
            <person name="Goeker M."/>
        </authorList>
    </citation>
    <scope>NUCLEOTIDE SEQUENCE [LARGE SCALE GENOMIC DNA]</scope>
    <source>
        <strain evidence="1 2">DSM 23857</strain>
    </source>
</reference>
<evidence type="ECO:0000313" key="1">
    <source>
        <dbReference type="EMBL" id="RAJ08197.1"/>
    </source>
</evidence>
<protein>
    <submittedName>
        <fullName evidence="1">Uncharacterized protein</fullName>
    </submittedName>
</protein>